<dbReference type="AlphaFoldDB" id="A0A9Q1GVC8"/>
<evidence type="ECO:0000313" key="1">
    <source>
        <dbReference type="EMBL" id="KAJ8425904.1"/>
    </source>
</evidence>
<name>A0A9Q1GVC8_9CARY</name>
<keyword evidence="2" id="KW-1185">Reference proteome</keyword>
<protein>
    <recommendedName>
        <fullName evidence="3">SWIM-type domain-containing protein</fullName>
    </recommendedName>
</protein>
<organism evidence="1 2">
    <name type="scientific">Carnegiea gigantea</name>
    <dbReference type="NCBI Taxonomy" id="171969"/>
    <lineage>
        <taxon>Eukaryota</taxon>
        <taxon>Viridiplantae</taxon>
        <taxon>Streptophyta</taxon>
        <taxon>Embryophyta</taxon>
        <taxon>Tracheophyta</taxon>
        <taxon>Spermatophyta</taxon>
        <taxon>Magnoliopsida</taxon>
        <taxon>eudicotyledons</taxon>
        <taxon>Gunneridae</taxon>
        <taxon>Pentapetalae</taxon>
        <taxon>Caryophyllales</taxon>
        <taxon>Cactineae</taxon>
        <taxon>Cactaceae</taxon>
        <taxon>Cactoideae</taxon>
        <taxon>Echinocereeae</taxon>
        <taxon>Carnegiea</taxon>
    </lineage>
</organism>
<comment type="caution">
    <text evidence="1">The sequence shown here is derived from an EMBL/GenBank/DDBJ whole genome shotgun (WGS) entry which is preliminary data.</text>
</comment>
<dbReference type="EMBL" id="JAKOGI010001384">
    <property type="protein sequence ID" value="KAJ8425904.1"/>
    <property type="molecule type" value="Genomic_DNA"/>
</dbReference>
<gene>
    <name evidence="1" type="ORF">Cgig2_012672</name>
</gene>
<reference evidence="1" key="1">
    <citation type="submission" date="2022-04" db="EMBL/GenBank/DDBJ databases">
        <title>Carnegiea gigantea Genome sequencing and assembly v2.</title>
        <authorList>
            <person name="Copetti D."/>
            <person name="Sanderson M.J."/>
            <person name="Burquez A."/>
            <person name="Wojciechowski M.F."/>
        </authorList>
    </citation>
    <scope>NUCLEOTIDE SEQUENCE</scope>
    <source>
        <strain evidence="1">SGP5-SGP5p</strain>
        <tissue evidence="1">Aerial part</tissue>
    </source>
</reference>
<evidence type="ECO:0000313" key="2">
    <source>
        <dbReference type="Proteomes" id="UP001153076"/>
    </source>
</evidence>
<dbReference type="OrthoDB" id="1304705at2759"/>
<dbReference type="Proteomes" id="UP001153076">
    <property type="component" value="Unassembled WGS sequence"/>
</dbReference>
<accession>A0A9Q1GVC8</accession>
<evidence type="ECO:0008006" key="3">
    <source>
        <dbReference type="Google" id="ProtNLM"/>
    </source>
</evidence>
<proteinExistence type="predicted"/>
<sequence length="185" mass="20685">MWYSLQCNRFELLPLGRNGDVKKLMKGNDEYDYLDATEGNTGEGEEVDEAAVVEERTKVMRRIEKKLRKTLANIGSVADVKLFNTALGEYGVLLANNRSLVVNLAERKCNYKWWQLKGLPCAHAMIVIDKQKLCVHNYVSDCYKAGSQSTIYMNSTHPMETHDSATVDNATGLVVGGEALDDGYN</sequence>